<evidence type="ECO:0000256" key="13">
    <source>
        <dbReference type="SAM" id="MobiDB-lite"/>
    </source>
</evidence>
<protein>
    <recommendedName>
        <fullName evidence="4 12">Endopolyphosphatase</fullName>
        <ecNumber evidence="3 12">3.6.1.10</ecNumber>
    </recommendedName>
</protein>
<evidence type="ECO:0000256" key="7">
    <source>
        <dbReference type="ARBA" id="ARBA00022801"/>
    </source>
</evidence>
<keyword evidence="10 12" id="KW-0472">Membrane</keyword>
<dbReference type="InterPro" id="IPR012358">
    <property type="entry name" value="EndopolyPtase_N1"/>
</dbReference>
<evidence type="ECO:0000256" key="3">
    <source>
        <dbReference type="ARBA" id="ARBA00012459"/>
    </source>
</evidence>
<evidence type="ECO:0000313" key="17">
    <source>
        <dbReference type="Proteomes" id="UP000769528"/>
    </source>
</evidence>
<sequence>MSSISILNYKDEKKSNKFNIIPLKFKSNFTKFKLIGSLIILLIVIIISYYNKLFNPSNKLILQLINKSSSNYEINQLDIDDIESYLNLGLTPSSIVKIFDKKSRNEKIYHGRFLHITDIHPDEYYKEGSKIDNKCHGRKSSHIDDDDNNFKDNKIKLASKYGDSTLGCDSPMILMDETLKWIEKNLKDKIDFIIWTGDNIRHDNDRKFPRTELEIFKMNEQVAQKFIDIFHKSNDLDPRNFDIPIIPSLGNNDVYPHNLFSPGPTLQTRELWNIWKSFIPQEQLHIFERGAYFFQEVIPNQLAILSINTLYWYKANPLVDSCDQSKDPGYKLFQWLGSVLNELRHRNMKVWLSGHVPPVPKNYDLSCFRKYSIWLHEYRDVIIGGLYGHMNLDHFIPLDSQKAYKSYTQDLINQGLENIDDYLLNSLIDGNEDEDIDLDDYSIEDQYLKLGHDLSDIDTCIVQTSFEANILSGVPSNKENYLNSIRESFYADVKSKKKSGINSERYGLAFITTSVIPTFNPGIRVWEYNISGIEESLNMVSKPWNEFFQQLDLEIKKQDLEEEEEELDLDSDLKGEFLKKKKKHKKDKSLPPKMPSNAKLGPAYTPQLFSPLKYVQYYLDLEKINKGEKKFGYEIEYKSTDKPYNLKSLLVDDLIDLSRDFGKPIKKKKQKNNKKLDELWETYKKHAVVSAKF</sequence>
<evidence type="ECO:0000256" key="10">
    <source>
        <dbReference type="ARBA" id="ARBA00023136"/>
    </source>
</evidence>
<dbReference type="Gene3D" id="3.60.21.10">
    <property type="match status" value="1"/>
</dbReference>
<keyword evidence="7 12" id="KW-0378">Hydrolase</keyword>
<evidence type="ECO:0000256" key="2">
    <source>
        <dbReference type="ARBA" id="ARBA00010399"/>
    </source>
</evidence>
<dbReference type="PIRSF" id="PIRSF027093">
    <property type="entry name" value="EndopolyPtase_N1"/>
    <property type="match status" value="1"/>
</dbReference>
<dbReference type="OrthoDB" id="348678at2759"/>
<proteinExistence type="inferred from homology"/>
<comment type="function">
    <text evidence="12">Catalyzes the hydrolysis of inorganic polyphosphate (polyP) chains of many hundreds of phosphate residues into shorter lengths.</text>
</comment>
<comment type="similarity">
    <text evidence="2">Belongs to the endopolyphosphatase PPN1 family.</text>
</comment>
<evidence type="ECO:0000256" key="5">
    <source>
        <dbReference type="ARBA" id="ARBA00022554"/>
    </source>
</evidence>
<comment type="subcellular location">
    <subcellularLocation>
        <location evidence="1">Vacuole membrane</location>
        <topology evidence="1">Single-pass type II membrane protein</topology>
    </subcellularLocation>
</comment>
<feature type="region of interest" description="Disordered" evidence="13">
    <location>
        <begin position="580"/>
        <end position="602"/>
    </location>
</feature>
<reference evidence="16" key="1">
    <citation type="journal article" date="2021" name="Open Biol.">
        <title>Shared evolutionary footprints suggest mitochondrial oxidative damage underlies multiple complex I losses in fungi.</title>
        <authorList>
            <person name="Schikora-Tamarit M.A."/>
            <person name="Marcet-Houben M."/>
            <person name="Nosek J."/>
            <person name="Gabaldon T."/>
        </authorList>
    </citation>
    <scope>NUCLEOTIDE SEQUENCE</scope>
    <source>
        <strain evidence="16">CBS6341</strain>
    </source>
</reference>
<evidence type="ECO:0000256" key="9">
    <source>
        <dbReference type="ARBA" id="ARBA00022989"/>
    </source>
</evidence>
<dbReference type="GO" id="GO:0006798">
    <property type="term" value="P:polyphosphate catabolic process"/>
    <property type="evidence" value="ECO:0007669"/>
    <property type="project" value="TreeGrafter"/>
</dbReference>
<feature type="transmembrane region" description="Helical" evidence="14">
    <location>
        <begin position="32"/>
        <end position="50"/>
    </location>
</feature>
<feature type="domain" description="Calcineurin-like phosphoesterase" evidence="15">
    <location>
        <begin position="112"/>
        <end position="385"/>
    </location>
</feature>
<dbReference type="GO" id="GO:0004309">
    <property type="term" value="F:exopolyphosphatase activity"/>
    <property type="evidence" value="ECO:0007669"/>
    <property type="project" value="TreeGrafter"/>
</dbReference>
<evidence type="ECO:0000256" key="14">
    <source>
        <dbReference type="SAM" id="Phobius"/>
    </source>
</evidence>
<dbReference type="EC" id="3.6.1.10" evidence="3 12"/>
<evidence type="ECO:0000256" key="11">
    <source>
        <dbReference type="ARBA" id="ARBA00023180"/>
    </source>
</evidence>
<dbReference type="Pfam" id="PF00149">
    <property type="entry name" value="Metallophos"/>
    <property type="match status" value="1"/>
</dbReference>
<comment type="caution">
    <text evidence="16">The sequence shown here is derived from an EMBL/GenBank/DDBJ whole genome shotgun (WGS) entry which is preliminary data.</text>
</comment>
<dbReference type="GO" id="GO:0005774">
    <property type="term" value="C:vacuolar membrane"/>
    <property type="evidence" value="ECO:0007669"/>
    <property type="project" value="UniProtKB-SubCell"/>
</dbReference>
<dbReference type="InterPro" id="IPR004843">
    <property type="entry name" value="Calcineurin-like_PHP"/>
</dbReference>
<keyword evidence="6 14" id="KW-0812">Transmembrane</keyword>
<organism evidence="16 17">
    <name type="scientific">Wickerhamomyces mucosus</name>
    <dbReference type="NCBI Taxonomy" id="1378264"/>
    <lineage>
        <taxon>Eukaryota</taxon>
        <taxon>Fungi</taxon>
        <taxon>Dikarya</taxon>
        <taxon>Ascomycota</taxon>
        <taxon>Saccharomycotina</taxon>
        <taxon>Saccharomycetes</taxon>
        <taxon>Phaffomycetales</taxon>
        <taxon>Wickerhamomycetaceae</taxon>
        <taxon>Wickerhamomyces</taxon>
    </lineage>
</organism>
<name>A0A9P8TC41_9ASCO</name>
<keyword evidence="11" id="KW-0325">Glycoprotein</keyword>
<dbReference type="SUPFAM" id="SSF56300">
    <property type="entry name" value="Metallo-dependent phosphatases"/>
    <property type="match status" value="1"/>
</dbReference>
<keyword evidence="8" id="KW-0735">Signal-anchor</keyword>
<dbReference type="GO" id="GO:0000324">
    <property type="term" value="C:fungal-type vacuole"/>
    <property type="evidence" value="ECO:0007669"/>
    <property type="project" value="TreeGrafter"/>
</dbReference>
<dbReference type="CDD" id="cd00842">
    <property type="entry name" value="MPP_ASMase"/>
    <property type="match status" value="1"/>
</dbReference>
<dbReference type="InterPro" id="IPR041805">
    <property type="entry name" value="ASMase/PPN1_MPP"/>
</dbReference>
<dbReference type="PANTHER" id="PTHR10340">
    <property type="entry name" value="SPHINGOMYELIN PHOSPHODIESTERASE"/>
    <property type="match status" value="1"/>
</dbReference>
<evidence type="ECO:0000256" key="8">
    <source>
        <dbReference type="ARBA" id="ARBA00022968"/>
    </source>
</evidence>
<comment type="catalytic activity">
    <reaction evidence="12">
        <text>[phosphate](n+1) + n H2O = (n+1) phosphate + n H(+)</text>
        <dbReference type="Rhea" id="RHEA:22452"/>
        <dbReference type="Rhea" id="RHEA-COMP:14280"/>
        <dbReference type="ChEBI" id="CHEBI:15377"/>
        <dbReference type="ChEBI" id="CHEBI:15378"/>
        <dbReference type="ChEBI" id="CHEBI:16838"/>
        <dbReference type="ChEBI" id="CHEBI:43474"/>
        <dbReference type="EC" id="3.6.1.10"/>
    </reaction>
</comment>
<evidence type="ECO:0000313" key="16">
    <source>
        <dbReference type="EMBL" id="KAH3673055.1"/>
    </source>
</evidence>
<keyword evidence="9 14" id="KW-1133">Transmembrane helix</keyword>
<evidence type="ECO:0000256" key="6">
    <source>
        <dbReference type="ARBA" id="ARBA00022692"/>
    </source>
</evidence>
<keyword evidence="17" id="KW-1185">Reference proteome</keyword>
<dbReference type="InterPro" id="IPR029052">
    <property type="entry name" value="Metallo-depent_PP-like"/>
</dbReference>
<reference evidence="16" key="2">
    <citation type="submission" date="2021-01" db="EMBL/GenBank/DDBJ databases">
        <authorList>
            <person name="Schikora-Tamarit M.A."/>
        </authorList>
    </citation>
    <scope>NUCLEOTIDE SEQUENCE</scope>
    <source>
        <strain evidence="16">CBS6341</strain>
    </source>
</reference>
<dbReference type="AlphaFoldDB" id="A0A9P8TC41"/>
<evidence type="ECO:0000256" key="12">
    <source>
        <dbReference type="PIRNR" id="PIRNR027093"/>
    </source>
</evidence>
<dbReference type="GO" id="GO:0008081">
    <property type="term" value="F:phosphoric diester hydrolase activity"/>
    <property type="evidence" value="ECO:0007669"/>
    <property type="project" value="TreeGrafter"/>
</dbReference>
<dbReference type="PANTHER" id="PTHR10340:SF55">
    <property type="entry name" value="ENDOPOLYPHOSPHATASE"/>
    <property type="match status" value="1"/>
</dbReference>
<accession>A0A9P8TC41</accession>
<evidence type="ECO:0000256" key="4">
    <source>
        <dbReference type="ARBA" id="ARBA00014458"/>
    </source>
</evidence>
<evidence type="ECO:0000259" key="15">
    <source>
        <dbReference type="Pfam" id="PF00149"/>
    </source>
</evidence>
<evidence type="ECO:0000256" key="1">
    <source>
        <dbReference type="ARBA" id="ARBA00004576"/>
    </source>
</evidence>
<dbReference type="Proteomes" id="UP000769528">
    <property type="component" value="Unassembled WGS sequence"/>
</dbReference>
<dbReference type="GO" id="GO:0000298">
    <property type="term" value="F:endopolyphosphatase activity"/>
    <property type="evidence" value="ECO:0007669"/>
    <property type="project" value="UniProtKB-EC"/>
</dbReference>
<keyword evidence="5 12" id="KW-0926">Vacuole</keyword>
<gene>
    <name evidence="16" type="ORF">WICMUC_003888</name>
</gene>
<dbReference type="EMBL" id="JAEUBF010001057">
    <property type="protein sequence ID" value="KAH3673055.1"/>
    <property type="molecule type" value="Genomic_DNA"/>
</dbReference>